<proteinExistence type="predicted"/>
<evidence type="ECO:0000313" key="2">
    <source>
        <dbReference type="Proteomes" id="UP000054564"/>
    </source>
</evidence>
<reference evidence="2" key="1">
    <citation type="submission" date="2014-03" db="EMBL/GenBank/DDBJ databases">
        <title>The Genome Sequence of Puccinia striiformis f. sp. tritici PST-78.</title>
        <authorList>
            <consortium name="The Broad Institute Genome Sequencing Platform"/>
            <person name="Cuomo C."/>
            <person name="Hulbert S."/>
            <person name="Chen X."/>
            <person name="Walker B."/>
            <person name="Young S.K."/>
            <person name="Zeng Q."/>
            <person name="Gargeya S."/>
            <person name="Fitzgerald M."/>
            <person name="Haas B."/>
            <person name="Abouelleil A."/>
            <person name="Alvarado L."/>
            <person name="Arachchi H.M."/>
            <person name="Berlin A.M."/>
            <person name="Chapman S.B."/>
            <person name="Goldberg J."/>
            <person name="Griggs A."/>
            <person name="Gujja S."/>
            <person name="Hansen M."/>
            <person name="Howarth C."/>
            <person name="Imamovic A."/>
            <person name="Larimer J."/>
            <person name="McCowan C."/>
            <person name="Montmayeur A."/>
            <person name="Murphy C."/>
            <person name="Neiman D."/>
            <person name="Pearson M."/>
            <person name="Priest M."/>
            <person name="Roberts A."/>
            <person name="Saif S."/>
            <person name="Shea T."/>
            <person name="Sisk P."/>
            <person name="Sykes S."/>
            <person name="Wortman J."/>
            <person name="Nusbaum C."/>
            <person name="Birren B."/>
        </authorList>
    </citation>
    <scope>NUCLEOTIDE SEQUENCE [LARGE SCALE GENOMIC DNA]</scope>
    <source>
        <strain evidence="2">race PST-78</strain>
    </source>
</reference>
<comment type="caution">
    <text evidence="1">The sequence shown here is derived from an EMBL/GenBank/DDBJ whole genome shotgun (WGS) entry which is preliminary data.</text>
</comment>
<dbReference type="OrthoDB" id="2143914at2759"/>
<dbReference type="Proteomes" id="UP000054564">
    <property type="component" value="Unassembled WGS sequence"/>
</dbReference>
<keyword evidence="2" id="KW-1185">Reference proteome</keyword>
<dbReference type="EMBL" id="AJIL01000254">
    <property type="protein sequence ID" value="KNE90493.1"/>
    <property type="molecule type" value="Genomic_DNA"/>
</dbReference>
<protein>
    <submittedName>
        <fullName evidence="1">Uncharacterized protein</fullName>
    </submittedName>
</protein>
<accession>A0A0L0UU07</accession>
<dbReference type="AlphaFoldDB" id="A0A0L0UU07"/>
<name>A0A0L0UU07_9BASI</name>
<organism evidence="1 2">
    <name type="scientific">Puccinia striiformis f. sp. tritici PST-78</name>
    <dbReference type="NCBI Taxonomy" id="1165861"/>
    <lineage>
        <taxon>Eukaryota</taxon>
        <taxon>Fungi</taxon>
        <taxon>Dikarya</taxon>
        <taxon>Basidiomycota</taxon>
        <taxon>Pucciniomycotina</taxon>
        <taxon>Pucciniomycetes</taxon>
        <taxon>Pucciniales</taxon>
        <taxon>Pucciniaceae</taxon>
        <taxon>Puccinia</taxon>
    </lineage>
</organism>
<evidence type="ECO:0000313" key="1">
    <source>
        <dbReference type="EMBL" id="KNE90493.1"/>
    </source>
</evidence>
<gene>
    <name evidence="1" type="ORF">PSTG_16057</name>
</gene>
<sequence length="80" mass="9370">MVRIRAAPTPTPRRTRTIKLSRRAQRWNSDLEDPILLQVMMLPKFNPPIRVRYPKGFWMIKSIAPRLPNGGYLPQLFQGN</sequence>